<dbReference type="InterPro" id="IPR006634">
    <property type="entry name" value="TLC-dom"/>
</dbReference>
<feature type="transmembrane region" description="Helical" evidence="8">
    <location>
        <begin position="127"/>
        <end position="149"/>
    </location>
</feature>
<name>A0A9P8PRS2_9ASCO</name>
<feature type="domain" description="TLC" evidence="9">
    <location>
        <begin position="165"/>
        <end position="379"/>
    </location>
</feature>
<evidence type="ECO:0000256" key="8">
    <source>
        <dbReference type="SAM" id="Phobius"/>
    </source>
</evidence>
<keyword evidence="3 6" id="KW-0812">Transmembrane</keyword>
<dbReference type="OrthoDB" id="537032at2759"/>
<accession>A0A9P8PRS2</accession>
<proteinExistence type="inferred from homology"/>
<evidence type="ECO:0000256" key="5">
    <source>
        <dbReference type="ARBA" id="ARBA00023136"/>
    </source>
</evidence>
<dbReference type="EMBL" id="JAEUBF010000556">
    <property type="protein sequence ID" value="KAH3677066.1"/>
    <property type="molecule type" value="Genomic_DNA"/>
</dbReference>
<keyword evidence="4 8" id="KW-1133">Transmembrane helix</keyword>
<feature type="transmembrane region" description="Helical" evidence="8">
    <location>
        <begin position="79"/>
        <end position="100"/>
    </location>
</feature>
<comment type="subcellular location">
    <subcellularLocation>
        <location evidence="1">Membrane</location>
        <topology evidence="1">Multi-pass membrane protein</topology>
    </subcellularLocation>
</comment>
<evidence type="ECO:0000313" key="11">
    <source>
        <dbReference type="Proteomes" id="UP000769528"/>
    </source>
</evidence>
<feature type="transmembrane region" description="Helical" evidence="8">
    <location>
        <begin position="348"/>
        <end position="371"/>
    </location>
</feature>
<dbReference type="PROSITE" id="PS50922">
    <property type="entry name" value="TLC"/>
    <property type="match status" value="1"/>
</dbReference>
<protein>
    <recommendedName>
        <fullName evidence="9">TLC domain-containing protein</fullName>
    </recommendedName>
</protein>
<evidence type="ECO:0000256" key="7">
    <source>
        <dbReference type="SAM" id="MobiDB-lite"/>
    </source>
</evidence>
<dbReference type="GO" id="GO:0046513">
    <property type="term" value="P:ceramide biosynthetic process"/>
    <property type="evidence" value="ECO:0007669"/>
    <property type="project" value="InterPro"/>
</dbReference>
<evidence type="ECO:0000256" key="6">
    <source>
        <dbReference type="PROSITE-ProRule" id="PRU00205"/>
    </source>
</evidence>
<organism evidence="10 11">
    <name type="scientific">Wickerhamomyces mucosus</name>
    <dbReference type="NCBI Taxonomy" id="1378264"/>
    <lineage>
        <taxon>Eukaryota</taxon>
        <taxon>Fungi</taxon>
        <taxon>Dikarya</taxon>
        <taxon>Ascomycota</taxon>
        <taxon>Saccharomycotina</taxon>
        <taxon>Saccharomycetes</taxon>
        <taxon>Phaffomycetales</taxon>
        <taxon>Wickerhamomycetaceae</taxon>
        <taxon>Wickerhamomyces</taxon>
    </lineage>
</organism>
<evidence type="ECO:0000256" key="2">
    <source>
        <dbReference type="ARBA" id="ARBA00009808"/>
    </source>
</evidence>
<dbReference type="GO" id="GO:0050291">
    <property type="term" value="F:sphingosine N-acyltransferase activity"/>
    <property type="evidence" value="ECO:0007669"/>
    <property type="project" value="InterPro"/>
</dbReference>
<evidence type="ECO:0000256" key="1">
    <source>
        <dbReference type="ARBA" id="ARBA00004141"/>
    </source>
</evidence>
<sequence length="392" mass="45673">MSLINSSLKKNETIVSQRLSDSSNNNSSSSSSSSSSDLEIDNDIPKRKNILKKKRNHSNKKNISIKGESHYSIELIDKLQLIISFSLIVSIIYLNNFPVLNKYLSRFLKLHYKYEGTNLYDIGIDDAYIVLSGVVLMTFIRSFSMLFILRPITKLMNINSQKPVQRFLEQGWYLIYYSSSFIFGSYIYYNSPYFLNLDHIWIGWPYDKLSPLTKTYYLFELACWFHQLFILNIEAKRKDHVQMFTHHVITIALISGSYYYYFTRIGNCILVIMDFVDIFLALAKVLKYCGFQLICDLMFLNFLVSWVVLRCGLYNYIFYHTAFKGRDLMKSTECIVGLFQKRCWTNQIIDTFLVLLGSLQVLMIIWLGLIVKVAYKVITGNGADDVRSDDED</sequence>
<dbReference type="Proteomes" id="UP000769528">
    <property type="component" value="Unassembled WGS sequence"/>
</dbReference>
<reference evidence="10" key="2">
    <citation type="submission" date="2021-01" db="EMBL/GenBank/DDBJ databases">
        <authorList>
            <person name="Schikora-Tamarit M.A."/>
        </authorList>
    </citation>
    <scope>NUCLEOTIDE SEQUENCE</scope>
    <source>
        <strain evidence="10">CBS6341</strain>
    </source>
</reference>
<gene>
    <name evidence="10" type="ORF">WICMUC_001972</name>
</gene>
<dbReference type="GO" id="GO:0016020">
    <property type="term" value="C:membrane"/>
    <property type="evidence" value="ECO:0007669"/>
    <property type="project" value="UniProtKB-SubCell"/>
</dbReference>
<dbReference type="PANTHER" id="PTHR12560:SF0">
    <property type="entry name" value="LD18904P"/>
    <property type="match status" value="1"/>
</dbReference>
<feature type="transmembrane region" description="Helical" evidence="8">
    <location>
        <begin position="170"/>
        <end position="189"/>
    </location>
</feature>
<dbReference type="InterPro" id="IPR016439">
    <property type="entry name" value="Lag1/Lac1-like"/>
</dbReference>
<dbReference type="PIRSF" id="PIRSF005225">
    <property type="entry name" value="LAG1_LAC1"/>
    <property type="match status" value="1"/>
</dbReference>
<feature type="compositionally biased region" description="Low complexity" evidence="7">
    <location>
        <begin position="20"/>
        <end position="37"/>
    </location>
</feature>
<evidence type="ECO:0000256" key="3">
    <source>
        <dbReference type="ARBA" id="ARBA00022692"/>
    </source>
</evidence>
<dbReference type="AlphaFoldDB" id="A0A9P8PRS2"/>
<keyword evidence="5 6" id="KW-0472">Membrane</keyword>
<evidence type="ECO:0000256" key="4">
    <source>
        <dbReference type="ARBA" id="ARBA00022989"/>
    </source>
</evidence>
<dbReference type="PANTHER" id="PTHR12560">
    <property type="entry name" value="LONGEVITY ASSURANCE FACTOR 1 LAG1"/>
    <property type="match status" value="1"/>
</dbReference>
<keyword evidence="11" id="KW-1185">Reference proteome</keyword>
<feature type="region of interest" description="Disordered" evidence="7">
    <location>
        <begin position="15"/>
        <end position="41"/>
    </location>
</feature>
<dbReference type="Pfam" id="PF03798">
    <property type="entry name" value="TRAM_LAG1_CLN8"/>
    <property type="match status" value="1"/>
</dbReference>
<comment type="similarity">
    <text evidence="2">Belongs to the sphingosine N-acyltransferase family.</text>
</comment>
<evidence type="ECO:0000259" key="9">
    <source>
        <dbReference type="PROSITE" id="PS50922"/>
    </source>
</evidence>
<reference evidence="10" key="1">
    <citation type="journal article" date="2021" name="Open Biol.">
        <title>Shared evolutionary footprints suggest mitochondrial oxidative damage underlies multiple complex I losses in fungi.</title>
        <authorList>
            <person name="Schikora-Tamarit M.A."/>
            <person name="Marcet-Houben M."/>
            <person name="Nosek J."/>
            <person name="Gabaldon T."/>
        </authorList>
    </citation>
    <scope>NUCLEOTIDE SEQUENCE</scope>
    <source>
        <strain evidence="10">CBS6341</strain>
    </source>
</reference>
<dbReference type="SMART" id="SM00724">
    <property type="entry name" value="TLC"/>
    <property type="match status" value="1"/>
</dbReference>
<comment type="caution">
    <text evidence="10">The sequence shown here is derived from an EMBL/GenBank/DDBJ whole genome shotgun (WGS) entry which is preliminary data.</text>
</comment>
<feature type="transmembrane region" description="Helical" evidence="8">
    <location>
        <begin position="215"/>
        <end position="232"/>
    </location>
</feature>
<evidence type="ECO:0000313" key="10">
    <source>
        <dbReference type="EMBL" id="KAH3677066.1"/>
    </source>
</evidence>
<feature type="transmembrane region" description="Helical" evidence="8">
    <location>
        <begin position="298"/>
        <end position="319"/>
    </location>
</feature>
<feature type="transmembrane region" description="Helical" evidence="8">
    <location>
        <begin position="268"/>
        <end position="286"/>
    </location>
</feature>